<protein>
    <submittedName>
        <fullName evidence="1">Uncharacterized protein</fullName>
    </submittedName>
</protein>
<dbReference type="Proteomes" id="UP000290289">
    <property type="component" value="Chromosome 9"/>
</dbReference>
<organism evidence="1 2">
    <name type="scientific">Malus domestica</name>
    <name type="common">Apple</name>
    <name type="synonym">Pyrus malus</name>
    <dbReference type="NCBI Taxonomy" id="3750"/>
    <lineage>
        <taxon>Eukaryota</taxon>
        <taxon>Viridiplantae</taxon>
        <taxon>Streptophyta</taxon>
        <taxon>Embryophyta</taxon>
        <taxon>Tracheophyta</taxon>
        <taxon>Spermatophyta</taxon>
        <taxon>Magnoliopsida</taxon>
        <taxon>eudicotyledons</taxon>
        <taxon>Gunneridae</taxon>
        <taxon>Pentapetalae</taxon>
        <taxon>rosids</taxon>
        <taxon>fabids</taxon>
        <taxon>Rosales</taxon>
        <taxon>Rosaceae</taxon>
        <taxon>Amygdaloideae</taxon>
        <taxon>Maleae</taxon>
        <taxon>Malus</taxon>
    </lineage>
</organism>
<dbReference type="AlphaFoldDB" id="A0A498J3G1"/>
<reference evidence="1 2" key="1">
    <citation type="submission" date="2018-10" db="EMBL/GenBank/DDBJ databases">
        <title>A high-quality apple genome assembly.</title>
        <authorList>
            <person name="Hu J."/>
        </authorList>
    </citation>
    <scope>NUCLEOTIDE SEQUENCE [LARGE SCALE GENOMIC DNA]</scope>
    <source>
        <strain evidence="2">cv. HFTH1</strain>
        <tissue evidence="1">Young leaf</tissue>
    </source>
</reference>
<evidence type="ECO:0000313" key="2">
    <source>
        <dbReference type="Proteomes" id="UP000290289"/>
    </source>
</evidence>
<proteinExistence type="predicted"/>
<evidence type="ECO:0000313" key="1">
    <source>
        <dbReference type="EMBL" id="RXH89147.1"/>
    </source>
</evidence>
<dbReference type="EMBL" id="RDQH01000335">
    <property type="protein sequence ID" value="RXH89147.1"/>
    <property type="molecule type" value="Genomic_DNA"/>
</dbReference>
<gene>
    <name evidence="1" type="ORF">DVH24_006125</name>
</gene>
<dbReference type="PANTHER" id="PTHR47206">
    <property type="entry name" value="HOMEODOMAIN-LIKE SUPERFAMILY PROTEIN"/>
    <property type="match status" value="1"/>
</dbReference>
<comment type="caution">
    <text evidence="1">The sequence shown here is derived from an EMBL/GenBank/DDBJ whole genome shotgun (WGS) entry which is preliminary data.</text>
</comment>
<name>A0A498J3G1_MALDO</name>
<sequence>MVRATAFAAGARVAFPSDAASLLKAAQVKNVVHIMPTFGPSTQSVKPGGMSTHSELLPNVHILRSNLVAMTTL</sequence>
<dbReference type="PANTHER" id="PTHR47206:SF1">
    <property type="entry name" value="HOMEODOMAIN-LIKE SUPERFAMILY PROTEIN"/>
    <property type="match status" value="1"/>
</dbReference>
<keyword evidence="2" id="KW-1185">Reference proteome</keyword>
<accession>A0A498J3G1</accession>